<reference evidence="2" key="1">
    <citation type="submission" date="2015-12" db="EMBL/GenBank/DDBJ databases">
        <title>De novo transcriptome assembly of four potential Pierce s Disease insect vectors from Arizona vineyards.</title>
        <authorList>
            <person name="Tassone E.E."/>
        </authorList>
    </citation>
    <scope>NUCLEOTIDE SEQUENCE</scope>
</reference>
<protein>
    <submittedName>
        <fullName evidence="2">Uncharacterized protein</fullName>
    </submittedName>
</protein>
<organism evidence="2">
    <name type="scientific">Clastoptera arizonana</name>
    <name type="common">Arizona spittle bug</name>
    <dbReference type="NCBI Taxonomy" id="38151"/>
    <lineage>
        <taxon>Eukaryota</taxon>
        <taxon>Metazoa</taxon>
        <taxon>Ecdysozoa</taxon>
        <taxon>Arthropoda</taxon>
        <taxon>Hexapoda</taxon>
        <taxon>Insecta</taxon>
        <taxon>Pterygota</taxon>
        <taxon>Neoptera</taxon>
        <taxon>Paraneoptera</taxon>
        <taxon>Hemiptera</taxon>
        <taxon>Auchenorrhyncha</taxon>
        <taxon>Cercopoidea</taxon>
        <taxon>Clastopteridae</taxon>
        <taxon>Clastoptera</taxon>
    </lineage>
</organism>
<gene>
    <name evidence="2" type="ORF">g.34335</name>
</gene>
<feature type="chain" id="PRO_5008581993" evidence="1">
    <location>
        <begin position="27"/>
        <end position="186"/>
    </location>
</feature>
<evidence type="ECO:0000256" key="1">
    <source>
        <dbReference type="SAM" id="SignalP"/>
    </source>
</evidence>
<keyword evidence="1" id="KW-0732">Signal</keyword>
<feature type="signal peptide" evidence="1">
    <location>
        <begin position="1"/>
        <end position="26"/>
    </location>
</feature>
<sequence length="186" mass="20271">AGVSWKCWTMAPSAFLLLCFCASALAIKAPIISTRVKKRTDVPSRSDQSTSAQSWWAQALTPSQSFPESEDPNFFSSSHGLVQTHPAGFGGPNLLGQADNSEKPYVPASALDFDRRGLEELRRNPLLSSPEECARACREGEPPKICYYHFTLELYTVLGAACQVCTPNATNTVWSHCQCVLADGVE</sequence>
<name>A0A1B6ECD9_9HEMI</name>
<feature type="non-terminal residue" evidence="2">
    <location>
        <position position="1"/>
    </location>
</feature>
<dbReference type="AlphaFoldDB" id="A0A1B6ECD9"/>
<dbReference type="EMBL" id="GEDC01001690">
    <property type="protein sequence ID" value="JAS35608.1"/>
    <property type="molecule type" value="Transcribed_RNA"/>
</dbReference>
<proteinExistence type="predicted"/>
<evidence type="ECO:0000313" key="2">
    <source>
        <dbReference type="EMBL" id="JAS35608.1"/>
    </source>
</evidence>
<accession>A0A1B6ECD9</accession>
<feature type="non-terminal residue" evidence="2">
    <location>
        <position position="186"/>
    </location>
</feature>